<proteinExistence type="predicted"/>
<dbReference type="Proteomes" id="UP000008139">
    <property type="component" value="Chromosome"/>
</dbReference>
<reference evidence="2 3" key="1">
    <citation type="journal article" date="2011" name="Stand. Genomic Sci.">
        <title>Complete genome sequence of the thermophilic sulfur-reducer Hippea maritima type strain (MH(2)).</title>
        <authorList>
            <person name="Huntemann M."/>
            <person name="Lu M."/>
            <person name="Nolan M."/>
            <person name="Lapidus A."/>
            <person name="Lucas S."/>
            <person name="Hammon N."/>
            <person name="Deshpande S."/>
            <person name="Cheng J.F."/>
            <person name="Tapia R."/>
            <person name="Han C."/>
            <person name="Goodwin L."/>
            <person name="Pitluck S."/>
            <person name="Liolios K."/>
            <person name="Pagani I."/>
            <person name="Ivanova N."/>
            <person name="Ovchinikova G."/>
            <person name="Pati A."/>
            <person name="Chen A."/>
            <person name="Palaniappan K."/>
            <person name="Land M."/>
            <person name="Hauser L."/>
            <person name="Jeffries C.D."/>
            <person name="Detter J.C."/>
            <person name="Brambilla E.M."/>
            <person name="Rohde M."/>
            <person name="Spring S."/>
            <person name="Goker M."/>
            <person name="Woyke T."/>
            <person name="Bristow J."/>
            <person name="Eisen J.A."/>
            <person name="Markowitz V."/>
            <person name="Hugenholtz P."/>
            <person name="Kyrpides N.C."/>
            <person name="Klenk H.P."/>
            <person name="Mavromatis K."/>
        </authorList>
    </citation>
    <scope>NUCLEOTIDE SEQUENCE [LARGE SCALE GENOMIC DNA]</scope>
    <source>
        <strain evidence="3">ATCC 700847 / DSM 10411 / MH2</strain>
    </source>
</reference>
<dbReference type="AlphaFoldDB" id="F2LWD7"/>
<keyword evidence="3" id="KW-1185">Reference proteome</keyword>
<dbReference type="KEGG" id="hmr:Hipma_1105"/>
<dbReference type="RefSeq" id="WP_013682109.1">
    <property type="nucleotide sequence ID" value="NC_015318.1"/>
</dbReference>
<dbReference type="HOGENOM" id="CLU_747569_0_0_7"/>
<evidence type="ECO:0000313" key="3">
    <source>
        <dbReference type="Proteomes" id="UP000008139"/>
    </source>
</evidence>
<protein>
    <submittedName>
        <fullName evidence="2">Uncharacterized protein</fullName>
    </submittedName>
</protein>
<evidence type="ECO:0000313" key="2">
    <source>
        <dbReference type="EMBL" id="AEA34071.1"/>
    </source>
</evidence>
<dbReference type="EMBL" id="CP002606">
    <property type="protein sequence ID" value="AEA34071.1"/>
    <property type="molecule type" value="Genomic_DNA"/>
</dbReference>
<gene>
    <name evidence="2" type="ordered locus">Hipma_1105</name>
</gene>
<dbReference type="eggNOG" id="ENOG5032P3U">
    <property type="taxonomic scope" value="Bacteria"/>
</dbReference>
<dbReference type="OrthoDB" id="9553415at2"/>
<keyword evidence="1" id="KW-0732">Signal</keyword>
<evidence type="ECO:0000256" key="1">
    <source>
        <dbReference type="SAM" id="SignalP"/>
    </source>
</evidence>
<sequence>MARKFFVFAIAFLIISHIANAKVFKSVPYVGKVRGLAIKNFQVEGKKFSVGSYVTVEFDLKNTSSKPIKLGKYGAFVACRDPNNKNRDFAHQYKFYKLNSHKQIHIKGRIKINKSGWWRFWPGLYLLHFGFAPSEWGKIKLKAKRESQGSSSGSHEMKNPKKLVLKPPFNTCSGWKTSPGVAQTRYYCNPSTGYIGIFDSAWTGGAASYALMYVFFNSPKNQRVKIKAIFYYTGGAKTTGVAAFAGFQAIHHYNNKFYRRDIEAGLNYDIATQKIIDVALFAIPSVTHIKDVKEALEIISTIRDAMTLLKEMKDLYNVRKAKKYVYTFYINAKKGSNFVGIGLRGNCSGVVTGSSFVVVAAQLAQVEILF</sequence>
<name>F2LWD7_HIPMA</name>
<accession>F2LWD7</accession>
<reference evidence="3" key="2">
    <citation type="submission" date="2011-03" db="EMBL/GenBank/DDBJ databases">
        <title>The complete genome of Hippea maritima DSM 10411.</title>
        <authorList>
            <consortium name="US DOE Joint Genome Institute (JGI-PGF)"/>
            <person name="Lucas S."/>
            <person name="Copeland A."/>
            <person name="Lapidus A."/>
            <person name="Bruce D."/>
            <person name="Goodwin L."/>
            <person name="Pitluck S."/>
            <person name="Peters L."/>
            <person name="Kyrpides N."/>
            <person name="Mavromatis K."/>
            <person name="Pagani I."/>
            <person name="Ivanova N."/>
            <person name="Mikhailova N."/>
            <person name="Lu M."/>
            <person name="Detter J.C."/>
            <person name="Tapia R."/>
            <person name="Han C."/>
            <person name="Land M."/>
            <person name="Hauser L."/>
            <person name="Markowitz V."/>
            <person name="Cheng J.-F."/>
            <person name="Hugenholtz P."/>
            <person name="Woyke T."/>
            <person name="Wu D."/>
            <person name="Spring S."/>
            <person name="Schroeder M."/>
            <person name="Brambilla E."/>
            <person name="Klenk H.-P."/>
            <person name="Eisen J.A."/>
        </authorList>
    </citation>
    <scope>NUCLEOTIDE SEQUENCE [LARGE SCALE GENOMIC DNA]</scope>
    <source>
        <strain evidence="3">ATCC 700847 / DSM 10411 / MH2</strain>
    </source>
</reference>
<feature type="chain" id="PRO_5003286183" evidence="1">
    <location>
        <begin position="22"/>
        <end position="370"/>
    </location>
</feature>
<organism evidence="2 3">
    <name type="scientific">Hippea maritima (strain ATCC 700847 / DSM 10411 / MH2)</name>
    <dbReference type="NCBI Taxonomy" id="760142"/>
    <lineage>
        <taxon>Bacteria</taxon>
        <taxon>Pseudomonadati</taxon>
        <taxon>Campylobacterota</taxon>
        <taxon>Desulfurellia</taxon>
        <taxon>Desulfurellales</taxon>
        <taxon>Hippeaceae</taxon>
        <taxon>Hippea</taxon>
    </lineage>
</organism>
<dbReference type="InParanoid" id="F2LWD7"/>
<dbReference type="STRING" id="760142.Hipma_1105"/>
<feature type="signal peptide" evidence="1">
    <location>
        <begin position="1"/>
        <end position="21"/>
    </location>
</feature>